<keyword evidence="1" id="KW-0175">Coiled coil</keyword>
<reference evidence="2" key="1">
    <citation type="submission" date="2021-01" db="EMBL/GenBank/DDBJ databases">
        <authorList>
            <consortium name="Genoscope - CEA"/>
            <person name="William W."/>
        </authorList>
    </citation>
    <scope>NUCLEOTIDE SEQUENCE</scope>
</reference>
<proteinExistence type="predicted"/>
<name>A0A8S1TZ74_PAROT</name>
<accession>A0A8S1TZ74</accession>
<feature type="coiled-coil region" evidence="1">
    <location>
        <begin position="44"/>
        <end position="85"/>
    </location>
</feature>
<evidence type="ECO:0000313" key="3">
    <source>
        <dbReference type="Proteomes" id="UP000683925"/>
    </source>
</evidence>
<dbReference type="OMA" id="NILCTHH"/>
<keyword evidence="3" id="KW-1185">Reference proteome</keyword>
<gene>
    <name evidence="2" type="ORF">POCTA_138.1.T0330090</name>
</gene>
<protein>
    <recommendedName>
        <fullName evidence="4">WD40-repeat-containing domain</fullName>
    </recommendedName>
</protein>
<evidence type="ECO:0008006" key="4">
    <source>
        <dbReference type="Google" id="ProtNLM"/>
    </source>
</evidence>
<organism evidence="2 3">
    <name type="scientific">Paramecium octaurelia</name>
    <dbReference type="NCBI Taxonomy" id="43137"/>
    <lineage>
        <taxon>Eukaryota</taxon>
        <taxon>Sar</taxon>
        <taxon>Alveolata</taxon>
        <taxon>Ciliophora</taxon>
        <taxon>Intramacronucleata</taxon>
        <taxon>Oligohymenophorea</taxon>
        <taxon>Peniculida</taxon>
        <taxon>Parameciidae</taxon>
        <taxon>Paramecium</taxon>
    </lineage>
</organism>
<comment type="caution">
    <text evidence="2">The sequence shown here is derived from an EMBL/GenBank/DDBJ whole genome shotgun (WGS) entry which is preliminary data.</text>
</comment>
<dbReference type="EMBL" id="CAJJDP010000033">
    <property type="protein sequence ID" value="CAD8157013.1"/>
    <property type="molecule type" value="Genomic_DNA"/>
</dbReference>
<evidence type="ECO:0000313" key="2">
    <source>
        <dbReference type="EMBL" id="CAD8157013.1"/>
    </source>
</evidence>
<dbReference type="AlphaFoldDB" id="A0A8S1TZ74"/>
<dbReference type="OrthoDB" id="315700at2759"/>
<dbReference type="Proteomes" id="UP000683925">
    <property type="component" value="Unassembled WGS sequence"/>
</dbReference>
<sequence length="508" mass="59686">MYGPFSNILCTLHNKPITRIQTGKEINSAERLLCSLCKGQGDSIEQLQLTLDQLQQLFKDSHLNYKNFQSQLQSLKIELEKMINQLFLYIQNVIQQSEFEITKLIRYIKYQEFGQEFTLEDLRKIVELVYNSDIKNSVIYKTTQQLKEIQSNYRNQFIQLFEMLIKLIKGDSSNKQERPNMIPKPQNHIPKKLFEIKKEYETSMVQAAIFNQTGNLLFQGQYPFCNYKNLEILQIDENLEFKPQSIIDYNNNNVDVQVTALAINDKCNQLFVGYQNGLISLYENVGNGWNQKDQQYQHQDQVTTLIVDFSNTELFSGGKDNFIKSYTFKQGLKICNKMKSFRQELQEFQLNKESKYLLVLIENQLQIFNNNKELSDFQQIILENEEKITCLSQGNRQIYVGSNLGNIYIYQQQKIESEFKYIAFSKLMQNSLISIKYCEATKIFLTLFEDQVILYQINSSGKLDSLQQINGKFELSAIHNNQNYSKIILFSMSNNKAYIYKRTNQVQY</sequence>
<evidence type="ECO:0000256" key="1">
    <source>
        <dbReference type="SAM" id="Coils"/>
    </source>
</evidence>